<dbReference type="Proteomes" id="UP000289411">
    <property type="component" value="Unassembled WGS sequence"/>
</dbReference>
<proteinExistence type="inferred from homology"/>
<dbReference type="InterPro" id="IPR000709">
    <property type="entry name" value="Leu_Ile_Val-bd"/>
</dbReference>
<evidence type="ECO:0000259" key="6">
    <source>
        <dbReference type="Pfam" id="PF13458"/>
    </source>
</evidence>
<dbReference type="OrthoDB" id="9783240at2"/>
<evidence type="ECO:0000256" key="1">
    <source>
        <dbReference type="ARBA" id="ARBA00010062"/>
    </source>
</evidence>
<dbReference type="InterPro" id="IPR051010">
    <property type="entry name" value="BCAA_transport"/>
</dbReference>
<dbReference type="SUPFAM" id="SSF53822">
    <property type="entry name" value="Periplasmic binding protein-like I"/>
    <property type="match status" value="1"/>
</dbReference>
<feature type="signal peptide" evidence="5">
    <location>
        <begin position="1"/>
        <end position="31"/>
    </location>
</feature>
<comment type="similarity">
    <text evidence="1">Belongs to the leucine-binding protein family.</text>
</comment>
<evidence type="ECO:0000256" key="2">
    <source>
        <dbReference type="ARBA" id="ARBA00022448"/>
    </source>
</evidence>
<gene>
    <name evidence="7" type="ORF">D3272_13940</name>
</gene>
<keyword evidence="3 5" id="KW-0732">Signal</keyword>
<dbReference type="PANTHER" id="PTHR30483:SF37">
    <property type="entry name" value="ABC TRANSPORTER SUBSTRATE-BINDING PROTEIN"/>
    <property type="match status" value="1"/>
</dbReference>
<dbReference type="PANTHER" id="PTHR30483">
    <property type="entry name" value="LEUCINE-SPECIFIC-BINDING PROTEIN"/>
    <property type="match status" value="1"/>
</dbReference>
<dbReference type="AlphaFoldDB" id="A0A4Q2RAK9"/>
<sequence>MRDGPGGAAARSGWRRGVLAALSLLASPASAAQPEIRIGEVASYSALPTLAEPYRKGWQMAVDEVNLAGGIDGRTLVVLSRDDAGRPDNAGAAAEALIARDHVALLVGGLLSSVGLALADVARRHRTVYLAGEPPGDAIVWSAGNRYTFRLRPSTTMQAAMLAEAAAKLPARTWAAVAPRSDDGQAAVAAFKARLAARRPDVTWVADQVTAPGRIDAPAVAAAVGQARPDAILNAESGPDLLKLLRAGAGQDLFADRRVVSFLTGESEDLDALKDEAPEGWIVTGYPAAALRTPENDAFVRAYQARYNEAPRMGSVLGYALIKAAAEILRRAGGPGSDRLVAAAEGLAFDTPLGRAQFRTLDHQSTLGTFVGRTAQRNNHGVMVDFGYRDGARYLPADAEVRAMRPAD</sequence>
<keyword evidence="2" id="KW-0813">Transport</keyword>
<evidence type="ECO:0000256" key="5">
    <source>
        <dbReference type="SAM" id="SignalP"/>
    </source>
</evidence>
<evidence type="ECO:0000313" key="7">
    <source>
        <dbReference type="EMBL" id="RYB04121.1"/>
    </source>
</evidence>
<dbReference type="RefSeq" id="WP_129219931.1">
    <property type="nucleotide sequence ID" value="NZ_QYBC01000011.1"/>
</dbReference>
<keyword evidence="4" id="KW-0029">Amino-acid transport</keyword>
<name>A0A4Q2RAK9_9HYPH</name>
<dbReference type="PRINTS" id="PR00337">
    <property type="entry name" value="LEUILEVALBP"/>
</dbReference>
<dbReference type="GO" id="GO:0006865">
    <property type="term" value="P:amino acid transport"/>
    <property type="evidence" value="ECO:0007669"/>
    <property type="project" value="UniProtKB-KW"/>
</dbReference>
<dbReference type="InterPro" id="IPR028082">
    <property type="entry name" value="Peripla_BP_I"/>
</dbReference>
<dbReference type="EMBL" id="QYBC01000011">
    <property type="protein sequence ID" value="RYB04121.1"/>
    <property type="molecule type" value="Genomic_DNA"/>
</dbReference>
<dbReference type="InterPro" id="IPR028081">
    <property type="entry name" value="Leu-bd"/>
</dbReference>
<comment type="caution">
    <text evidence="7">The sequence shown here is derived from an EMBL/GenBank/DDBJ whole genome shotgun (WGS) entry which is preliminary data.</text>
</comment>
<accession>A0A4Q2RAK9</accession>
<keyword evidence="8" id="KW-1185">Reference proteome</keyword>
<organism evidence="7 8">
    <name type="scientific">Lichenibacterium ramalinae</name>
    <dbReference type="NCBI Taxonomy" id="2316527"/>
    <lineage>
        <taxon>Bacteria</taxon>
        <taxon>Pseudomonadati</taxon>
        <taxon>Pseudomonadota</taxon>
        <taxon>Alphaproteobacteria</taxon>
        <taxon>Hyphomicrobiales</taxon>
        <taxon>Lichenihabitantaceae</taxon>
        <taxon>Lichenibacterium</taxon>
    </lineage>
</organism>
<feature type="chain" id="PRO_5020835942" evidence="5">
    <location>
        <begin position="32"/>
        <end position="408"/>
    </location>
</feature>
<feature type="domain" description="Leucine-binding protein" evidence="6">
    <location>
        <begin position="45"/>
        <end position="371"/>
    </location>
</feature>
<evidence type="ECO:0000313" key="8">
    <source>
        <dbReference type="Proteomes" id="UP000289411"/>
    </source>
</evidence>
<reference evidence="7 8" key="2">
    <citation type="submission" date="2019-02" db="EMBL/GenBank/DDBJ databases">
        <title>'Lichenibacterium ramalinii' gen. nov. sp. nov., 'Lichenibacterium minor' gen. nov. sp. nov.</title>
        <authorList>
            <person name="Pankratov T."/>
        </authorList>
    </citation>
    <scope>NUCLEOTIDE SEQUENCE [LARGE SCALE GENOMIC DNA]</scope>
    <source>
        <strain evidence="7 8">RmlP001</strain>
    </source>
</reference>
<dbReference type="Pfam" id="PF13458">
    <property type="entry name" value="Peripla_BP_6"/>
    <property type="match status" value="1"/>
</dbReference>
<evidence type="ECO:0000256" key="4">
    <source>
        <dbReference type="ARBA" id="ARBA00022970"/>
    </source>
</evidence>
<dbReference type="Gene3D" id="3.40.50.2300">
    <property type="match status" value="2"/>
</dbReference>
<reference evidence="7 8" key="1">
    <citation type="submission" date="2018-09" db="EMBL/GenBank/DDBJ databases">
        <authorList>
            <person name="Grouzdev D.S."/>
            <person name="Krutkina M.S."/>
        </authorList>
    </citation>
    <scope>NUCLEOTIDE SEQUENCE [LARGE SCALE GENOMIC DNA]</scope>
    <source>
        <strain evidence="7 8">RmlP001</strain>
    </source>
</reference>
<evidence type="ECO:0000256" key="3">
    <source>
        <dbReference type="ARBA" id="ARBA00022729"/>
    </source>
</evidence>
<protein>
    <submittedName>
        <fullName evidence="7">ABC transporter substrate-binding protein</fullName>
    </submittedName>
</protein>